<dbReference type="Proteomes" id="UP000789901">
    <property type="component" value="Unassembled WGS sequence"/>
</dbReference>
<evidence type="ECO:0000313" key="2">
    <source>
        <dbReference type="Proteomes" id="UP000789901"/>
    </source>
</evidence>
<dbReference type="EMBL" id="CAJVQB010005972">
    <property type="protein sequence ID" value="CAG8674349.1"/>
    <property type="molecule type" value="Genomic_DNA"/>
</dbReference>
<accession>A0ABN7UTT6</accession>
<evidence type="ECO:0000313" key="1">
    <source>
        <dbReference type="EMBL" id="CAG8674349.1"/>
    </source>
</evidence>
<keyword evidence="2" id="KW-1185">Reference proteome</keyword>
<organism evidence="1 2">
    <name type="scientific">Gigaspora margarita</name>
    <dbReference type="NCBI Taxonomy" id="4874"/>
    <lineage>
        <taxon>Eukaryota</taxon>
        <taxon>Fungi</taxon>
        <taxon>Fungi incertae sedis</taxon>
        <taxon>Mucoromycota</taxon>
        <taxon>Glomeromycotina</taxon>
        <taxon>Glomeromycetes</taxon>
        <taxon>Diversisporales</taxon>
        <taxon>Gigasporaceae</taxon>
        <taxon>Gigaspora</taxon>
    </lineage>
</organism>
<proteinExistence type="predicted"/>
<reference evidence="1 2" key="1">
    <citation type="submission" date="2021-06" db="EMBL/GenBank/DDBJ databases">
        <authorList>
            <person name="Kallberg Y."/>
            <person name="Tangrot J."/>
            <person name="Rosling A."/>
        </authorList>
    </citation>
    <scope>NUCLEOTIDE SEQUENCE [LARGE SCALE GENOMIC DNA]</scope>
    <source>
        <strain evidence="1 2">120-4 pot B 10/14</strain>
    </source>
</reference>
<comment type="caution">
    <text evidence="1">The sequence shown here is derived from an EMBL/GenBank/DDBJ whole genome shotgun (WGS) entry which is preliminary data.</text>
</comment>
<name>A0ABN7UTT6_GIGMA</name>
<protein>
    <submittedName>
        <fullName evidence="1">16205_t:CDS:1</fullName>
    </submittedName>
</protein>
<sequence>MQRFHLFLITQFNVANVTIDELPSNWEEVLEVTSLNHLDLSKYNIGSNGLIKITKTLKKFEIPLLEKNNLNEEYE</sequence>
<gene>
    <name evidence="1" type="ORF">GMARGA_LOCUS10605</name>
</gene>